<dbReference type="Proteomes" id="UP000583752">
    <property type="component" value="Unassembled WGS sequence"/>
</dbReference>
<gene>
    <name evidence="2" type="ORF">HHL21_08960</name>
</gene>
<organism evidence="2 3">
    <name type="scientific">Massilia polaris</name>
    <dbReference type="NCBI Taxonomy" id="2728846"/>
    <lineage>
        <taxon>Bacteria</taxon>
        <taxon>Pseudomonadati</taxon>
        <taxon>Pseudomonadota</taxon>
        <taxon>Betaproteobacteria</taxon>
        <taxon>Burkholderiales</taxon>
        <taxon>Oxalobacteraceae</taxon>
        <taxon>Telluria group</taxon>
        <taxon>Massilia</taxon>
    </lineage>
</organism>
<comment type="caution">
    <text evidence="2">The sequence shown here is derived from an EMBL/GenBank/DDBJ whole genome shotgun (WGS) entry which is preliminary data.</text>
</comment>
<proteinExistence type="predicted"/>
<evidence type="ECO:0000256" key="1">
    <source>
        <dbReference type="SAM" id="Phobius"/>
    </source>
</evidence>
<feature type="transmembrane region" description="Helical" evidence="1">
    <location>
        <begin position="83"/>
        <end position="102"/>
    </location>
</feature>
<accession>A0A848HRI9</accession>
<keyword evidence="3" id="KW-1185">Reference proteome</keyword>
<keyword evidence="1" id="KW-1133">Transmembrane helix</keyword>
<evidence type="ECO:0000313" key="2">
    <source>
        <dbReference type="EMBL" id="NML61208.1"/>
    </source>
</evidence>
<feature type="transmembrane region" description="Helical" evidence="1">
    <location>
        <begin position="37"/>
        <end position="62"/>
    </location>
</feature>
<protein>
    <submittedName>
        <fullName evidence="2">Uncharacterized protein</fullName>
    </submittedName>
</protein>
<evidence type="ECO:0000313" key="3">
    <source>
        <dbReference type="Proteomes" id="UP000583752"/>
    </source>
</evidence>
<dbReference type="EMBL" id="JABBGG010000004">
    <property type="protein sequence ID" value="NML61208.1"/>
    <property type="molecule type" value="Genomic_DNA"/>
</dbReference>
<feature type="transmembrane region" description="Helical" evidence="1">
    <location>
        <begin position="12"/>
        <end position="31"/>
    </location>
</feature>
<feature type="transmembrane region" description="Helical" evidence="1">
    <location>
        <begin position="114"/>
        <end position="132"/>
    </location>
</feature>
<dbReference type="AlphaFoldDB" id="A0A848HRI9"/>
<sequence>MKTLSTRMKYLRSREAFSAIVLPAVIVWGWLNTGGDIAWSLRIAALAMLAYILVQGTLYWHLKLRSLEDQTPLPAYFDMVFRSFKWSNVIAIGTMLLVLLLADRNSVSEADIGWSVGLLAGAVLEHINYYHYQLMYDTRASFGHLLRNCRLRKAALGIDLAQSGSKAGRAAAA</sequence>
<name>A0A848HRI9_9BURK</name>
<keyword evidence="1" id="KW-0472">Membrane</keyword>
<dbReference type="RefSeq" id="WP_169464905.1">
    <property type="nucleotide sequence ID" value="NZ_JABBGG010000004.1"/>
</dbReference>
<keyword evidence="1" id="KW-0812">Transmembrane</keyword>
<reference evidence="2 3" key="1">
    <citation type="submission" date="2020-04" db="EMBL/GenBank/DDBJ databases">
        <title>Massilia sp. RP-1-19 isolated from soil.</title>
        <authorList>
            <person name="Dahal R.H."/>
        </authorList>
    </citation>
    <scope>NUCLEOTIDE SEQUENCE [LARGE SCALE GENOMIC DNA]</scope>
    <source>
        <strain evidence="2 3">RP-1-19</strain>
    </source>
</reference>